<dbReference type="InterPro" id="IPR039536">
    <property type="entry name" value="TetR_C_Proteobacteria"/>
</dbReference>
<dbReference type="Pfam" id="PF00440">
    <property type="entry name" value="TetR_N"/>
    <property type="match status" value="1"/>
</dbReference>
<dbReference type="PANTHER" id="PTHR30055:SF146">
    <property type="entry name" value="HTH-TYPE TRANSCRIPTIONAL DUAL REGULATOR CECR"/>
    <property type="match status" value="1"/>
</dbReference>
<dbReference type="RefSeq" id="WP_221860866.1">
    <property type="nucleotide sequence ID" value="NZ_BAAAYV010000024.1"/>
</dbReference>
<evidence type="ECO:0000256" key="2">
    <source>
        <dbReference type="PROSITE-ProRule" id="PRU00335"/>
    </source>
</evidence>
<evidence type="ECO:0000313" key="5">
    <source>
        <dbReference type="Proteomes" id="UP001410795"/>
    </source>
</evidence>
<sequence>MMSQPRGGRPSRAQSALKRQAILQAARDLFVSEGVDRVSMDAVAAKAQVSKATVYEHFGDKQNLFTAILHDASSSMTATAQRVLDEHLSDDAPIRTVEELEAALTAAMIDLGDAMVSSDEYSAVFALVAQHRQRTSDPTSDVSTEVVEEAFAERIRHFVGLGLLDTEDPRTAADHFTALTMLLAYNQQPIAALVDPERVKQTMIDGVRLFIRGYRARAHE</sequence>
<dbReference type="EMBL" id="BAAAYV010000024">
    <property type="protein sequence ID" value="GAA3667008.1"/>
    <property type="molecule type" value="Genomic_DNA"/>
</dbReference>
<dbReference type="Pfam" id="PF14246">
    <property type="entry name" value="TetR_C_7"/>
    <property type="match status" value="1"/>
</dbReference>
<keyword evidence="5" id="KW-1185">Reference proteome</keyword>
<dbReference type="Proteomes" id="UP001410795">
    <property type="component" value="Unassembled WGS sequence"/>
</dbReference>
<comment type="caution">
    <text evidence="4">The sequence shown here is derived from an EMBL/GenBank/DDBJ whole genome shotgun (WGS) entry which is preliminary data.</text>
</comment>
<accession>A0ABP7BT39</accession>
<evidence type="ECO:0000259" key="3">
    <source>
        <dbReference type="PROSITE" id="PS50977"/>
    </source>
</evidence>
<proteinExistence type="predicted"/>
<dbReference type="InterPro" id="IPR001647">
    <property type="entry name" value="HTH_TetR"/>
</dbReference>
<dbReference type="InterPro" id="IPR009057">
    <property type="entry name" value="Homeodomain-like_sf"/>
</dbReference>
<dbReference type="SUPFAM" id="SSF46689">
    <property type="entry name" value="Homeodomain-like"/>
    <property type="match status" value="1"/>
</dbReference>
<gene>
    <name evidence="4" type="ORF">GCM10022202_31360</name>
</gene>
<dbReference type="PANTHER" id="PTHR30055">
    <property type="entry name" value="HTH-TYPE TRANSCRIPTIONAL REGULATOR RUTR"/>
    <property type="match status" value="1"/>
</dbReference>
<dbReference type="PROSITE" id="PS01081">
    <property type="entry name" value="HTH_TETR_1"/>
    <property type="match status" value="1"/>
</dbReference>
<reference evidence="5" key="1">
    <citation type="journal article" date="2019" name="Int. J. Syst. Evol. Microbiol.">
        <title>The Global Catalogue of Microorganisms (GCM) 10K type strain sequencing project: providing services to taxonomists for standard genome sequencing and annotation.</title>
        <authorList>
            <consortium name="The Broad Institute Genomics Platform"/>
            <consortium name="The Broad Institute Genome Sequencing Center for Infectious Disease"/>
            <person name="Wu L."/>
            <person name="Ma J."/>
        </authorList>
    </citation>
    <scope>NUCLEOTIDE SEQUENCE [LARGE SCALE GENOMIC DNA]</scope>
    <source>
        <strain evidence="5">JCM 16546</strain>
    </source>
</reference>
<dbReference type="InterPro" id="IPR023772">
    <property type="entry name" value="DNA-bd_HTH_TetR-type_CS"/>
</dbReference>
<keyword evidence="1 2" id="KW-0238">DNA-binding</keyword>
<organism evidence="4 5">
    <name type="scientific">Microbacterium marinilacus</name>
    <dbReference type="NCBI Taxonomy" id="415209"/>
    <lineage>
        <taxon>Bacteria</taxon>
        <taxon>Bacillati</taxon>
        <taxon>Actinomycetota</taxon>
        <taxon>Actinomycetes</taxon>
        <taxon>Micrococcales</taxon>
        <taxon>Microbacteriaceae</taxon>
        <taxon>Microbacterium</taxon>
    </lineage>
</organism>
<evidence type="ECO:0000313" key="4">
    <source>
        <dbReference type="EMBL" id="GAA3667008.1"/>
    </source>
</evidence>
<dbReference type="InterPro" id="IPR050109">
    <property type="entry name" value="HTH-type_TetR-like_transc_reg"/>
</dbReference>
<evidence type="ECO:0000256" key="1">
    <source>
        <dbReference type="ARBA" id="ARBA00023125"/>
    </source>
</evidence>
<feature type="DNA-binding region" description="H-T-H motif" evidence="2">
    <location>
        <begin position="39"/>
        <end position="58"/>
    </location>
</feature>
<dbReference type="Gene3D" id="1.10.357.10">
    <property type="entry name" value="Tetracycline Repressor, domain 2"/>
    <property type="match status" value="1"/>
</dbReference>
<protein>
    <submittedName>
        <fullName evidence="4">TetR/AcrR family transcriptional regulator</fullName>
    </submittedName>
</protein>
<dbReference type="PROSITE" id="PS50977">
    <property type="entry name" value="HTH_TETR_2"/>
    <property type="match status" value="1"/>
</dbReference>
<dbReference type="PRINTS" id="PR00455">
    <property type="entry name" value="HTHTETR"/>
</dbReference>
<feature type="domain" description="HTH tetR-type" evidence="3">
    <location>
        <begin position="16"/>
        <end position="76"/>
    </location>
</feature>
<name>A0ABP7BT39_9MICO</name>